<dbReference type="AlphaFoldDB" id="Q5Y199"/>
<sequence>MARSERRALYYEDNEEFDPSISVDVNEYLIEHWPTLTLKNRTSVWTLCQNDEDFDFDSIYEQIDDWVHTLAEEDPNVDLGEEDEGDEDDEDEEDEEDFDEDDSLDGYLIFDTVGYLSSKYPNMTEEQLFAVSDHMNSDEAFSWDVLYTYADAYVMQYASEIDNTIDLEESSEESE</sequence>
<dbReference type="EMBL" id="AY713441">
    <property type="protein sequence ID" value="AAU84574.1"/>
    <property type="molecule type" value="Genomic_DNA"/>
</dbReference>
<reference evidence="2" key="1">
    <citation type="journal article" date="2005" name="Environ. Microbiol.">
        <title>Potential photosynthesis gene recombination between Prochlorococcus and Synechococcus via viral intermediates.</title>
        <authorList>
            <person name="Zeidner G."/>
            <person name="Bielawski J.P."/>
            <person name="Shmoish M."/>
            <person name="Scanlan D.J."/>
            <person name="Sabehi G."/>
            <person name="Beja O."/>
        </authorList>
    </citation>
    <scope>NUCLEOTIDE SEQUENCE</scope>
    <source>
        <strain evidence="2">3</strain>
    </source>
</reference>
<name>Q5Y199_9ZZZZ</name>
<accession>Q5Y199</accession>
<organism evidence="2">
    <name type="scientific">uncultured organism BAC21E04</name>
    <dbReference type="NCBI Taxonomy" id="382346"/>
    <lineage>
        <taxon>unclassified sequences</taxon>
        <taxon>environmental samples</taxon>
    </lineage>
</organism>
<protein>
    <submittedName>
        <fullName evidence="2">Uncharacterized protein</fullName>
    </submittedName>
</protein>
<feature type="region of interest" description="Disordered" evidence="1">
    <location>
        <begin position="72"/>
        <end position="104"/>
    </location>
</feature>
<evidence type="ECO:0000313" key="2">
    <source>
        <dbReference type="EMBL" id="AAU84574.1"/>
    </source>
</evidence>
<evidence type="ECO:0000256" key="1">
    <source>
        <dbReference type="SAM" id="MobiDB-lite"/>
    </source>
</evidence>
<proteinExistence type="predicted"/>